<feature type="region of interest" description="Disordered" evidence="1">
    <location>
        <begin position="183"/>
        <end position="202"/>
    </location>
</feature>
<sequence length="373" mass="41223">KIVEQTRRNSRTDRKNFGRYFTADGSSTHGSNSSSPPIKQLLSSSTTIIKRMSWNNDQAMEKNDSSLITNSFRSVHSSSGVSSTGSFLFSTDEDSSITTTTTSSSIPSMVPSIKNDEFDEKSLASTVIETDDQLVRTLSIPQSDLISEDLIKSNLEDKNNQQLISQISPSSTSTLISNSQTMIESTSSINNEMPSPESSLRRIPYPSVRKRNQILYRSTPHQQECLQNRISIDNDIHSIKSNDDNTTTIRTNHSSIDNSSLVSSGNESDYDNNQCTAIKLPVNDISHSNELTRTNETTQQDNNEQSDTIKITSKDTLHRANKTISINPTAAATLDDSAPTNFPSLLKDPIGTRRLLDIRSHLLLNTTLDATEV</sequence>
<feature type="compositionally biased region" description="Low complexity" evidence="1">
    <location>
        <begin position="26"/>
        <end position="35"/>
    </location>
</feature>
<feature type="compositionally biased region" description="Low complexity" evidence="1">
    <location>
        <begin position="92"/>
        <end position="106"/>
    </location>
</feature>
<gene>
    <name evidence="2" type="ORF">UJA718_LOCUS24899</name>
</gene>
<dbReference type="Proteomes" id="UP000663873">
    <property type="component" value="Unassembled WGS sequence"/>
</dbReference>
<feature type="non-terminal residue" evidence="2">
    <location>
        <position position="1"/>
    </location>
</feature>
<dbReference type="EMBL" id="CAJOBP010005898">
    <property type="protein sequence ID" value="CAF4480613.1"/>
    <property type="molecule type" value="Genomic_DNA"/>
</dbReference>
<feature type="region of interest" description="Disordered" evidence="1">
    <location>
        <begin position="246"/>
        <end position="269"/>
    </location>
</feature>
<evidence type="ECO:0000313" key="3">
    <source>
        <dbReference type="Proteomes" id="UP000663873"/>
    </source>
</evidence>
<protein>
    <submittedName>
        <fullName evidence="2">Uncharacterized protein</fullName>
    </submittedName>
</protein>
<keyword evidence="3" id="KW-1185">Reference proteome</keyword>
<feature type="region of interest" description="Disordered" evidence="1">
    <location>
        <begin position="92"/>
        <end position="112"/>
    </location>
</feature>
<accession>A0A820UAL8</accession>
<feature type="compositionally biased region" description="Polar residues" evidence="1">
    <location>
        <begin position="183"/>
        <end position="198"/>
    </location>
</feature>
<name>A0A820UAL8_9BILA</name>
<proteinExistence type="predicted"/>
<evidence type="ECO:0000256" key="1">
    <source>
        <dbReference type="SAM" id="MobiDB-lite"/>
    </source>
</evidence>
<comment type="caution">
    <text evidence="2">The sequence shown here is derived from an EMBL/GenBank/DDBJ whole genome shotgun (WGS) entry which is preliminary data.</text>
</comment>
<feature type="region of interest" description="Disordered" evidence="1">
    <location>
        <begin position="1"/>
        <end position="39"/>
    </location>
</feature>
<organism evidence="2 3">
    <name type="scientific">Rotaria socialis</name>
    <dbReference type="NCBI Taxonomy" id="392032"/>
    <lineage>
        <taxon>Eukaryota</taxon>
        <taxon>Metazoa</taxon>
        <taxon>Spiralia</taxon>
        <taxon>Gnathifera</taxon>
        <taxon>Rotifera</taxon>
        <taxon>Eurotatoria</taxon>
        <taxon>Bdelloidea</taxon>
        <taxon>Philodinida</taxon>
        <taxon>Philodinidae</taxon>
        <taxon>Rotaria</taxon>
    </lineage>
</organism>
<evidence type="ECO:0000313" key="2">
    <source>
        <dbReference type="EMBL" id="CAF4480613.1"/>
    </source>
</evidence>
<dbReference type="AlphaFoldDB" id="A0A820UAL8"/>
<reference evidence="2" key="1">
    <citation type="submission" date="2021-02" db="EMBL/GenBank/DDBJ databases">
        <authorList>
            <person name="Nowell W R."/>
        </authorList>
    </citation>
    <scope>NUCLEOTIDE SEQUENCE</scope>
</reference>
<feature type="compositionally biased region" description="Basic and acidic residues" evidence="1">
    <location>
        <begin position="1"/>
        <end position="16"/>
    </location>
</feature>